<feature type="compositionally biased region" description="Low complexity" evidence="1">
    <location>
        <begin position="143"/>
        <end position="152"/>
    </location>
</feature>
<gene>
    <name evidence="2" type="ORF">LMG29542_08015</name>
</gene>
<dbReference type="EMBL" id="CADIKH010000142">
    <property type="protein sequence ID" value="CAB3774637.1"/>
    <property type="molecule type" value="Genomic_DNA"/>
</dbReference>
<accession>A0A6J5FB01</accession>
<evidence type="ECO:0000256" key="1">
    <source>
        <dbReference type="SAM" id="MobiDB-lite"/>
    </source>
</evidence>
<dbReference type="Proteomes" id="UP000494363">
    <property type="component" value="Unassembled WGS sequence"/>
</dbReference>
<name>A0A6J5FB01_9BURK</name>
<proteinExistence type="predicted"/>
<protein>
    <submittedName>
        <fullName evidence="2">Uncharacterized protein</fullName>
    </submittedName>
</protein>
<evidence type="ECO:0000313" key="2">
    <source>
        <dbReference type="EMBL" id="CAB3774637.1"/>
    </source>
</evidence>
<organism evidence="2 3">
    <name type="scientific">Paraburkholderia humisilvae</name>
    <dbReference type="NCBI Taxonomy" id="627669"/>
    <lineage>
        <taxon>Bacteria</taxon>
        <taxon>Pseudomonadati</taxon>
        <taxon>Pseudomonadota</taxon>
        <taxon>Betaproteobacteria</taxon>
        <taxon>Burkholderiales</taxon>
        <taxon>Burkholderiaceae</taxon>
        <taxon>Paraburkholderia</taxon>
    </lineage>
</organism>
<feature type="region of interest" description="Disordered" evidence="1">
    <location>
        <begin position="102"/>
        <end position="178"/>
    </location>
</feature>
<sequence length="238" mass="26169">MPDTRPISANLPVSARLDAPRHEPSTSRLRPPAGSPAPRCSSSLRELERSPCRRSPTPVDLSFLAEEQDERLRVADPVGVILGLADADDEALFNAEFPTQEVAEDAPTLCSARPTVAQHRPSHRSPLPSQPAAADQGGAIPHGSPSPSTGTSAGLPVQRNRRTAVGAPAAPEADHPKHCPTYEELRLIVERDKHKKVRDWSGRQIKQGSTRIVQRYGFSSLDAYKRWDKKEERERKYS</sequence>
<reference evidence="2 3" key="1">
    <citation type="submission" date="2020-04" db="EMBL/GenBank/DDBJ databases">
        <authorList>
            <person name="De Canck E."/>
        </authorList>
    </citation>
    <scope>NUCLEOTIDE SEQUENCE [LARGE SCALE GENOMIC DNA]</scope>
    <source>
        <strain evidence="2 3">LMG 29542</strain>
    </source>
</reference>
<dbReference type="AlphaFoldDB" id="A0A6J5FB01"/>
<evidence type="ECO:0000313" key="3">
    <source>
        <dbReference type="Proteomes" id="UP000494363"/>
    </source>
</evidence>
<keyword evidence="3" id="KW-1185">Reference proteome</keyword>
<feature type="region of interest" description="Disordered" evidence="1">
    <location>
        <begin position="1"/>
        <end position="60"/>
    </location>
</feature>